<reference evidence="1" key="1">
    <citation type="submission" date="2014-09" db="EMBL/GenBank/DDBJ databases">
        <authorList>
            <person name="Magalhaes I.L.F."/>
            <person name="Oliveira U."/>
            <person name="Santos F.R."/>
            <person name="Vidigal T.H.D.A."/>
            <person name="Brescovit A.D."/>
            <person name="Santos A.J."/>
        </authorList>
    </citation>
    <scope>NUCLEOTIDE SEQUENCE</scope>
    <source>
        <tissue evidence="1">Shoot tissue taken approximately 20 cm above the soil surface</tissue>
    </source>
</reference>
<evidence type="ECO:0000313" key="1">
    <source>
        <dbReference type="EMBL" id="JAD56356.1"/>
    </source>
</evidence>
<organism evidence="1">
    <name type="scientific">Arundo donax</name>
    <name type="common">Giant reed</name>
    <name type="synonym">Donax arundinaceus</name>
    <dbReference type="NCBI Taxonomy" id="35708"/>
    <lineage>
        <taxon>Eukaryota</taxon>
        <taxon>Viridiplantae</taxon>
        <taxon>Streptophyta</taxon>
        <taxon>Embryophyta</taxon>
        <taxon>Tracheophyta</taxon>
        <taxon>Spermatophyta</taxon>
        <taxon>Magnoliopsida</taxon>
        <taxon>Liliopsida</taxon>
        <taxon>Poales</taxon>
        <taxon>Poaceae</taxon>
        <taxon>PACMAD clade</taxon>
        <taxon>Arundinoideae</taxon>
        <taxon>Arundineae</taxon>
        <taxon>Arundo</taxon>
    </lineage>
</organism>
<dbReference type="EMBL" id="GBRH01241539">
    <property type="protein sequence ID" value="JAD56356.1"/>
    <property type="molecule type" value="Transcribed_RNA"/>
</dbReference>
<dbReference type="AlphaFoldDB" id="A0A0A9AYZ1"/>
<reference evidence="1" key="2">
    <citation type="journal article" date="2015" name="Data Brief">
        <title>Shoot transcriptome of the giant reed, Arundo donax.</title>
        <authorList>
            <person name="Barrero R.A."/>
            <person name="Guerrero F.D."/>
            <person name="Moolhuijzen P."/>
            <person name="Goolsby J.A."/>
            <person name="Tidwell J."/>
            <person name="Bellgard S.E."/>
            <person name="Bellgard M.I."/>
        </authorList>
    </citation>
    <scope>NUCLEOTIDE SEQUENCE</scope>
    <source>
        <tissue evidence="1">Shoot tissue taken approximately 20 cm above the soil surface</tissue>
    </source>
</reference>
<name>A0A0A9AYZ1_ARUDO</name>
<protein>
    <submittedName>
        <fullName evidence="1">Uncharacterized protein</fullName>
    </submittedName>
</protein>
<accession>A0A0A9AYZ1</accession>
<proteinExistence type="predicted"/>
<sequence>MPFKLLTPNKLTDLRIRMIYPL</sequence>